<keyword evidence="2" id="KW-1133">Transmembrane helix</keyword>
<name>A0A8U0IM93_9EURY</name>
<proteinExistence type="predicted"/>
<feature type="transmembrane region" description="Helical" evidence="2">
    <location>
        <begin position="34"/>
        <end position="54"/>
    </location>
</feature>
<accession>A0A8U0IM93</accession>
<dbReference type="Proteomes" id="UP000830434">
    <property type="component" value="Chromosome"/>
</dbReference>
<gene>
    <name evidence="3" type="ORF">M0R88_09375</name>
</gene>
<organism evidence="3 4">
    <name type="scientific">Halorussus gelatinilyticus</name>
    <dbReference type="NCBI Taxonomy" id="2937524"/>
    <lineage>
        <taxon>Archaea</taxon>
        <taxon>Methanobacteriati</taxon>
        <taxon>Methanobacteriota</taxon>
        <taxon>Stenosarchaea group</taxon>
        <taxon>Halobacteria</taxon>
        <taxon>Halobacteriales</taxon>
        <taxon>Haladaptataceae</taxon>
        <taxon>Halorussus</taxon>
    </lineage>
</organism>
<feature type="transmembrane region" description="Helical" evidence="2">
    <location>
        <begin position="7"/>
        <end position="28"/>
    </location>
</feature>
<reference evidence="3" key="1">
    <citation type="submission" date="2022-04" db="EMBL/GenBank/DDBJ databases">
        <title>Diverse halophilic archaea isolated from saline environments.</title>
        <authorList>
            <person name="Cui H.-L."/>
        </authorList>
    </citation>
    <scope>NUCLEOTIDE SEQUENCE</scope>
    <source>
        <strain evidence="3">XZYJT40</strain>
    </source>
</reference>
<protein>
    <recommendedName>
        <fullName evidence="5">Coiled-coil protein</fullName>
    </recommendedName>
</protein>
<evidence type="ECO:0000313" key="4">
    <source>
        <dbReference type="Proteomes" id="UP000830434"/>
    </source>
</evidence>
<dbReference type="KEGG" id="haxz:M0R88_09375"/>
<keyword evidence="2" id="KW-0472">Membrane</keyword>
<dbReference type="EMBL" id="CP096658">
    <property type="protein sequence ID" value="UPW02283.1"/>
    <property type="molecule type" value="Genomic_DNA"/>
</dbReference>
<keyword evidence="4" id="KW-1185">Reference proteome</keyword>
<dbReference type="AlphaFoldDB" id="A0A8U0IM93"/>
<sequence length="701" mass="77191">MKRETKSALGIGGIVIVAAAVGLGLFLFTSSQLGVGFIAIGIPTLLVVGVGVYVRSVVSRQGTSESNYTKQQATETATDLRDFHAEFEALHGEYPDWNADDVETDVERVADDLEEQGVSFDTAAGTYSTKRFGSADIQDLERIQSDVRDLDSTLTDSFEEFVRSELRRLRDTLGRLETADLADVRSWRGQQAVDDAGHEVDELEDVLADHRADATDVVERASEEVETLLADVDGRVDDARVRDLLEDARSRAEADDHDGAVDTVLDAQAALEGDLSGRFEADRESVENLLEAVQSSVVEEYVSARHVERVEEIDAAMASLDSALDVSDLREHRDDLREVSVEMVAEMEGDLEDDLSALGRADVPADYYEWPSAGDEEYEAQLRRTDDLDQFRLTWTGAVGDLSNALDDLSEKASVARSYDDIESVIEQEIRASAEVAADDLPVKDAGAFMELYARKHAEVSYDPSGPALVAAGDGETHDVTVFAQFEEGGPKRGVAIEIEGTAHDDSEHRRTHLAEEVTFEEVPFGEYEVRAVPDPDDYRTPEETVTVEDDARVELTMNEVGLREQVCEGVEADIREYLPDLEDDLTDQYDDEGYLAASMDYPITDDYVPCLLALWAEEADLSVTRTDADGVVAYDGEQLDQEVEMVVQHNLGENETMTFDDFRTRFLSAPLPDDVIRGAIADAEFGESVELTADGVTKRA</sequence>
<evidence type="ECO:0000313" key="3">
    <source>
        <dbReference type="EMBL" id="UPW02283.1"/>
    </source>
</evidence>
<feature type="coiled-coil region" evidence="1">
    <location>
        <begin position="193"/>
        <end position="231"/>
    </location>
</feature>
<evidence type="ECO:0008006" key="5">
    <source>
        <dbReference type="Google" id="ProtNLM"/>
    </source>
</evidence>
<evidence type="ECO:0000256" key="2">
    <source>
        <dbReference type="SAM" id="Phobius"/>
    </source>
</evidence>
<dbReference type="GeneID" id="72190064"/>
<keyword evidence="2" id="KW-0812">Transmembrane</keyword>
<keyword evidence="1" id="KW-0175">Coiled coil</keyword>
<evidence type="ECO:0000256" key="1">
    <source>
        <dbReference type="SAM" id="Coils"/>
    </source>
</evidence>
<dbReference type="RefSeq" id="WP_248656667.1">
    <property type="nucleotide sequence ID" value="NZ_CP096658.1"/>
</dbReference>